<dbReference type="EMBL" id="AJAU01000017">
    <property type="protein sequence ID" value="EOL45775.1"/>
    <property type="molecule type" value="Genomic_DNA"/>
</dbReference>
<dbReference type="RefSeq" id="WP_010771699.1">
    <property type="nucleotide sequence ID" value="NZ_KB946333.1"/>
</dbReference>
<comment type="caution">
    <text evidence="1">The sequence shown here is derived from an EMBL/GenBank/DDBJ whole genome shotgun (WGS) entry which is preliminary data.</text>
</comment>
<sequence>MDLKKVELYSAEINNLMNEIEALNNWLEIITNISGIRVSGKGSSGNQVAFEIKESRFLNLNSPSVKAFQALAFNEIDELSVKKTKELSELLKKGIEV</sequence>
<organism evidence="1 2">
    <name type="scientific">Enterococcus caccae ATCC BAA-1240</name>
    <dbReference type="NCBI Taxonomy" id="1158612"/>
    <lineage>
        <taxon>Bacteria</taxon>
        <taxon>Bacillati</taxon>
        <taxon>Bacillota</taxon>
        <taxon>Bacilli</taxon>
        <taxon>Lactobacillales</taxon>
        <taxon>Enterococcaceae</taxon>
        <taxon>Enterococcus</taxon>
    </lineage>
</organism>
<dbReference type="STRING" id="317735.RU98_GL002203"/>
<keyword evidence="2" id="KW-1185">Reference proteome</keyword>
<protein>
    <submittedName>
        <fullName evidence="1">Uncharacterized protein</fullName>
    </submittedName>
</protein>
<dbReference type="PATRIC" id="fig|1158612.3.peg.1559"/>
<evidence type="ECO:0000313" key="1">
    <source>
        <dbReference type="EMBL" id="EOL45775.1"/>
    </source>
</evidence>
<dbReference type="AlphaFoldDB" id="R3WVE4"/>
<gene>
    <name evidence="1" type="ORF">UC7_01572</name>
</gene>
<accession>R3WVE4</accession>
<reference evidence="1 2" key="1">
    <citation type="submission" date="2013-02" db="EMBL/GenBank/DDBJ databases">
        <title>The Genome Sequence of Enterococcus caccae BAA-1240.</title>
        <authorList>
            <consortium name="The Broad Institute Genome Sequencing Platform"/>
            <consortium name="The Broad Institute Genome Sequencing Center for Infectious Disease"/>
            <person name="Earl A.M."/>
            <person name="Gilmore M.S."/>
            <person name="Lebreton F."/>
            <person name="Walker B."/>
            <person name="Young S.K."/>
            <person name="Zeng Q."/>
            <person name="Gargeya S."/>
            <person name="Fitzgerald M."/>
            <person name="Haas B."/>
            <person name="Abouelleil A."/>
            <person name="Alvarado L."/>
            <person name="Arachchi H.M."/>
            <person name="Berlin A.M."/>
            <person name="Chapman S.B."/>
            <person name="Dewar J."/>
            <person name="Goldberg J."/>
            <person name="Griggs A."/>
            <person name="Gujja S."/>
            <person name="Hansen M."/>
            <person name="Howarth C."/>
            <person name="Imamovic A."/>
            <person name="Larimer J."/>
            <person name="McCowan C."/>
            <person name="Murphy C."/>
            <person name="Neiman D."/>
            <person name="Pearson M."/>
            <person name="Priest M."/>
            <person name="Roberts A."/>
            <person name="Saif S."/>
            <person name="Shea T."/>
            <person name="Sisk P."/>
            <person name="Sykes S."/>
            <person name="Wortman J."/>
            <person name="Nusbaum C."/>
            <person name="Birren B."/>
        </authorList>
    </citation>
    <scope>NUCLEOTIDE SEQUENCE [LARGE SCALE GENOMIC DNA]</scope>
    <source>
        <strain evidence="1 2">ATCC BAA-1240</strain>
    </source>
</reference>
<evidence type="ECO:0000313" key="2">
    <source>
        <dbReference type="Proteomes" id="UP000013840"/>
    </source>
</evidence>
<dbReference type="Proteomes" id="UP000013840">
    <property type="component" value="Unassembled WGS sequence"/>
</dbReference>
<name>R3WVE4_9ENTE</name>
<proteinExistence type="predicted"/>